<dbReference type="PROSITE" id="PS50055">
    <property type="entry name" value="TYR_PHOSPHATASE_PTP"/>
    <property type="match status" value="1"/>
</dbReference>
<evidence type="ECO:0008006" key="5">
    <source>
        <dbReference type="Google" id="ProtNLM"/>
    </source>
</evidence>
<evidence type="ECO:0000313" key="3">
    <source>
        <dbReference type="EMBL" id="KAK6751522.1"/>
    </source>
</evidence>
<protein>
    <recommendedName>
        <fullName evidence="5">Protein-tyrosine phosphatase</fullName>
    </recommendedName>
</protein>
<gene>
    <name evidence="3" type="primary">Necator_chrIV.g16411</name>
    <name evidence="3" type="ORF">RB195_003114</name>
</gene>
<dbReference type="PANTHER" id="PTHR19134">
    <property type="entry name" value="RECEPTOR-TYPE TYROSINE-PROTEIN PHOSPHATASE"/>
    <property type="match status" value="1"/>
</dbReference>
<dbReference type="InterPro" id="IPR000242">
    <property type="entry name" value="PTP_cat"/>
</dbReference>
<evidence type="ECO:0000259" key="1">
    <source>
        <dbReference type="PROSITE" id="PS50055"/>
    </source>
</evidence>
<dbReference type="PANTHER" id="PTHR19134:SF449">
    <property type="entry name" value="TYROSINE-PROTEIN PHOSPHATASE 1"/>
    <property type="match status" value="1"/>
</dbReference>
<evidence type="ECO:0000259" key="2">
    <source>
        <dbReference type="PROSITE" id="PS50056"/>
    </source>
</evidence>
<dbReference type="Proteomes" id="UP001303046">
    <property type="component" value="Unassembled WGS sequence"/>
</dbReference>
<dbReference type="InterPro" id="IPR050348">
    <property type="entry name" value="Protein-Tyr_Phosphatase"/>
</dbReference>
<dbReference type="PROSITE" id="PS50056">
    <property type="entry name" value="TYR_PHOSPHATASE_2"/>
    <property type="match status" value="1"/>
</dbReference>
<dbReference type="InterPro" id="IPR029021">
    <property type="entry name" value="Prot-tyrosine_phosphatase-like"/>
</dbReference>
<name>A0ABR1DM31_NECAM</name>
<dbReference type="SMART" id="SM00194">
    <property type="entry name" value="PTPc"/>
    <property type="match status" value="1"/>
</dbReference>
<reference evidence="3 4" key="1">
    <citation type="submission" date="2023-08" db="EMBL/GenBank/DDBJ databases">
        <title>A Necator americanus chromosomal reference genome.</title>
        <authorList>
            <person name="Ilik V."/>
            <person name="Petrzelkova K.J."/>
            <person name="Pardy F."/>
            <person name="Fuh T."/>
            <person name="Niatou-Singa F.S."/>
            <person name="Gouil Q."/>
            <person name="Baker L."/>
            <person name="Ritchie M.E."/>
            <person name="Jex A.R."/>
            <person name="Gazzola D."/>
            <person name="Li H."/>
            <person name="Toshio Fujiwara R."/>
            <person name="Zhan B."/>
            <person name="Aroian R.V."/>
            <person name="Pafco B."/>
            <person name="Schwarz E.M."/>
        </authorList>
    </citation>
    <scope>NUCLEOTIDE SEQUENCE [LARGE SCALE GENOMIC DNA]</scope>
    <source>
        <strain evidence="3 4">Aroian</strain>
        <tissue evidence="3">Whole animal</tissue>
    </source>
</reference>
<dbReference type="InterPro" id="IPR003595">
    <property type="entry name" value="Tyr_Pase_cat"/>
</dbReference>
<proteinExistence type="predicted"/>
<accession>A0ABR1DM31</accession>
<feature type="domain" description="Tyrosine specific protein phosphatases" evidence="2">
    <location>
        <begin position="219"/>
        <end position="293"/>
    </location>
</feature>
<organism evidence="3 4">
    <name type="scientific">Necator americanus</name>
    <name type="common">Human hookworm</name>
    <dbReference type="NCBI Taxonomy" id="51031"/>
    <lineage>
        <taxon>Eukaryota</taxon>
        <taxon>Metazoa</taxon>
        <taxon>Ecdysozoa</taxon>
        <taxon>Nematoda</taxon>
        <taxon>Chromadorea</taxon>
        <taxon>Rhabditida</taxon>
        <taxon>Rhabditina</taxon>
        <taxon>Rhabditomorpha</taxon>
        <taxon>Strongyloidea</taxon>
        <taxon>Ancylostomatidae</taxon>
        <taxon>Bunostominae</taxon>
        <taxon>Necator</taxon>
    </lineage>
</organism>
<evidence type="ECO:0000313" key="4">
    <source>
        <dbReference type="Proteomes" id="UP001303046"/>
    </source>
</evidence>
<dbReference type="SUPFAM" id="SSF52799">
    <property type="entry name" value="(Phosphotyrosine protein) phosphatases II"/>
    <property type="match status" value="1"/>
</dbReference>
<dbReference type="Pfam" id="PF00102">
    <property type="entry name" value="Y_phosphatase"/>
    <property type="match status" value="1"/>
</dbReference>
<dbReference type="CDD" id="cd00047">
    <property type="entry name" value="PTPc"/>
    <property type="match status" value="1"/>
</dbReference>
<comment type="caution">
    <text evidence="3">The sequence shown here is derived from an EMBL/GenBank/DDBJ whole genome shotgun (WGS) entry which is preliminary data.</text>
</comment>
<dbReference type="Gene3D" id="3.90.190.10">
    <property type="entry name" value="Protein tyrosine phosphatase superfamily"/>
    <property type="match status" value="1"/>
</dbReference>
<keyword evidence="4" id="KW-1185">Reference proteome</keyword>
<dbReference type="SMART" id="SM00404">
    <property type="entry name" value="PTPc_motif"/>
    <property type="match status" value="1"/>
</dbReference>
<sequence length="329" mass="37193">MSLLTCNSKSLDETEYPDAANDEDAIFNGISREMYKPLQLVEKICQERDLLRDWHQDIVKAPASFDVFLNNHSLNRFPNVLCLDRSRVKITEEYGTGNYCHASYVDSYYKKKGYVLTQAPFSAATEEVFWRMVIDVKPKIVLILGSLQSTNGPSMKCFWPEGGEKTYANYVGITVIRAEKGQGIEAMELQVSARNKELLRLHLILFKAWKDDILLPDLSGFRRTVRGIEKMSYNKDGPTVLVCASGVTRCGTYAAIDILLNRIAKEQKVGVQQTIEAILAQRYGCFQFIEHYKAIHDIVQSFCMATSSNLSDLVPTRTQKSASTAERSQ</sequence>
<dbReference type="InterPro" id="IPR000387">
    <property type="entry name" value="Tyr_Pase_dom"/>
</dbReference>
<dbReference type="EMBL" id="JAVFWL010000004">
    <property type="protein sequence ID" value="KAK6751522.1"/>
    <property type="molecule type" value="Genomic_DNA"/>
</dbReference>
<feature type="domain" description="Tyrosine-protein phosphatase" evidence="1">
    <location>
        <begin position="71"/>
        <end position="302"/>
    </location>
</feature>